<feature type="transmembrane region" description="Helical" evidence="7">
    <location>
        <begin position="254"/>
        <end position="277"/>
    </location>
</feature>
<accession>A0A7G5C6L0</accession>
<feature type="transmembrane region" description="Helical" evidence="7">
    <location>
        <begin position="125"/>
        <end position="145"/>
    </location>
</feature>
<evidence type="ECO:0000256" key="5">
    <source>
        <dbReference type="ARBA" id="ARBA00022989"/>
    </source>
</evidence>
<feature type="transmembrane region" description="Helical" evidence="7">
    <location>
        <begin position="95"/>
        <end position="113"/>
    </location>
</feature>
<dbReference type="PANTHER" id="PTHR23517:SF3">
    <property type="entry name" value="INTEGRAL MEMBRANE TRANSPORT PROTEIN"/>
    <property type="match status" value="1"/>
</dbReference>
<keyword evidence="6 7" id="KW-0472">Membrane</keyword>
<dbReference type="AlphaFoldDB" id="A0A7G5C6L0"/>
<keyword evidence="4 7" id="KW-0812">Transmembrane</keyword>
<dbReference type="GO" id="GO:0005886">
    <property type="term" value="C:plasma membrane"/>
    <property type="evidence" value="ECO:0007669"/>
    <property type="project" value="UniProtKB-SubCell"/>
</dbReference>
<comment type="subcellular location">
    <subcellularLocation>
        <location evidence="1">Cell membrane</location>
        <topology evidence="1">Multi-pass membrane protein</topology>
    </subcellularLocation>
</comment>
<feature type="transmembrane region" description="Helical" evidence="7">
    <location>
        <begin position="183"/>
        <end position="203"/>
    </location>
</feature>
<dbReference type="InterPro" id="IPR050171">
    <property type="entry name" value="MFS_Transporters"/>
</dbReference>
<dbReference type="Proteomes" id="UP000515679">
    <property type="component" value="Chromosome"/>
</dbReference>
<name>A0A7G5C6L0_9BACL</name>
<dbReference type="InterPro" id="IPR011701">
    <property type="entry name" value="MFS"/>
</dbReference>
<proteinExistence type="predicted"/>
<evidence type="ECO:0000256" key="7">
    <source>
        <dbReference type="SAM" id="Phobius"/>
    </source>
</evidence>
<gene>
    <name evidence="9" type="ORF">FPL14_01830</name>
</gene>
<evidence type="ECO:0000256" key="3">
    <source>
        <dbReference type="ARBA" id="ARBA00022475"/>
    </source>
</evidence>
<feature type="domain" description="Major facilitator superfamily (MFS) profile" evidence="8">
    <location>
        <begin position="29"/>
        <end position="433"/>
    </location>
</feature>
<evidence type="ECO:0000256" key="4">
    <source>
        <dbReference type="ARBA" id="ARBA00022692"/>
    </source>
</evidence>
<dbReference type="EMBL" id="CP041969">
    <property type="protein sequence ID" value="QMV44844.1"/>
    <property type="molecule type" value="Genomic_DNA"/>
</dbReference>
<feature type="transmembrane region" description="Helical" evidence="7">
    <location>
        <begin position="157"/>
        <end position="177"/>
    </location>
</feature>
<dbReference type="KEGG" id="cchl:FPL14_01830"/>
<evidence type="ECO:0000313" key="9">
    <source>
        <dbReference type="EMBL" id="QMV44844.1"/>
    </source>
</evidence>
<feature type="transmembrane region" description="Helical" evidence="7">
    <location>
        <begin position="345"/>
        <end position="369"/>
    </location>
</feature>
<protein>
    <submittedName>
        <fullName evidence="9">MFS transporter</fullName>
    </submittedName>
</protein>
<reference evidence="9 10" key="1">
    <citation type="submission" date="2019-07" db="EMBL/GenBank/DDBJ databases">
        <authorList>
            <person name="Kim J.K."/>
            <person name="Cheong H.-M."/>
            <person name="Choi Y."/>
            <person name="Hwang K.J."/>
            <person name="Lee S."/>
            <person name="Choi C."/>
        </authorList>
    </citation>
    <scope>NUCLEOTIDE SEQUENCE [LARGE SCALE GENOMIC DNA]</scope>
    <source>
        <strain evidence="9 10">KS 22</strain>
    </source>
</reference>
<evidence type="ECO:0000256" key="6">
    <source>
        <dbReference type="ARBA" id="ARBA00023136"/>
    </source>
</evidence>
<keyword evidence="10" id="KW-1185">Reference proteome</keyword>
<evidence type="ECO:0000259" key="8">
    <source>
        <dbReference type="PROSITE" id="PS50850"/>
    </source>
</evidence>
<keyword evidence="2" id="KW-0813">Transport</keyword>
<keyword evidence="3" id="KW-1003">Cell membrane</keyword>
<evidence type="ECO:0000313" key="10">
    <source>
        <dbReference type="Proteomes" id="UP000515679"/>
    </source>
</evidence>
<sequence>MQQQRSSSLQSQPALQPQPQQKAQSFRRRHLIFAAATVLYWTTLYIYVPILSPYLQDRGLSMSWIGFILGSYGLTQVLTRLPLGMYSDVMSRRKPFLIAGMVAGLISCVFFMLPGTWGGPLAGRLMAGLCAATWVPFTVLYASYYPTNQTHQAMGTLSFLTVFGQLAGMSASGCLASLGGWNYAFTCGIGVAAVGMIVALFVYEPKNDSTTTSSAHEPSIPANSDDEIAANPNLSSANRKGKHQTISKVLRSSLLWRVSILSLLAHGILFITMFGFTPLQAVELGASEAQLTGIVVSFMIPHALVSLWTGRYLAPRFGTRTVVITGFVLAALFTAAIPYSPNLGWLAVTQMLNGIAQALYFPLLLSLSIRNFAPVERATAMGFYQSVYSLGMFLGPYIAGGLNSFGGLKAGFLFGSLLGIMAAVLSISKKLTN</sequence>
<dbReference type="PROSITE" id="PS50850">
    <property type="entry name" value="MFS"/>
    <property type="match status" value="1"/>
</dbReference>
<organism evidence="9 10">
    <name type="scientific">Cohnella cholangitidis</name>
    <dbReference type="NCBI Taxonomy" id="2598458"/>
    <lineage>
        <taxon>Bacteria</taxon>
        <taxon>Bacillati</taxon>
        <taxon>Bacillota</taxon>
        <taxon>Bacilli</taxon>
        <taxon>Bacillales</taxon>
        <taxon>Paenibacillaceae</taxon>
        <taxon>Cohnella</taxon>
    </lineage>
</organism>
<feature type="transmembrane region" description="Helical" evidence="7">
    <location>
        <begin position="289"/>
        <end position="309"/>
    </location>
</feature>
<dbReference type="Gene3D" id="1.20.1250.20">
    <property type="entry name" value="MFS general substrate transporter like domains"/>
    <property type="match status" value="1"/>
</dbReference>
<dbReference type="InterPro" id="IPR020846">
    <property type="entry name" value="MFS_dom"/>
</dbReference>
<feature type="transmembrane region" description="Helical" evidence="7">
    <location>
        <begin position="31"/>
        <end position="50"/>
    </location>
</feature>
<feature type="transmembrane region" description="Helical" evidence="7">
    <location>
        <begin position="321"/>
        <end position="339"/>
    </location>
</feature>
<evidence type="ECO:0000256" key="2">
    <source>
        <dbReference type="ARBA" id="ARBA00022448"/>
    </source>
</evidence>
<feature type="transmembrane region" description="Helical" evidence="7">
    <location>
        <begin position="62"/>
        <end position="83"/>
    </location>
</feature>
<keyword evidence="5 7" id="KW-1133">Transmembrane helix</keyword>
<dbReference type="InterPro" id="IPR036259">
    <property type="entry name" value="MFS_trans_sf"/>
</dbReference>
<dbReference type="GO" id="GO:0022857">
    <property type="term" value="F:transmembrane transporter activity"/>
    <property type="evidence" value="ECO:0007669"/>
    <property type="project" value="InterPro"/>
</dbReference>
<evidence type="ECO:0000256" key="1">
    <source>
        <dbReference type="ARBA" id="ARBA00004651"/>
    </source>
</evidence>
<dbReference type="Pfam" id="PF07690">
    <property type="entry name" value="MFS_1"/>
    <property type="match status" value="2"/>
</dbReference>
<dbReference type="SUPFAM" id="SSF103473">
    <property type="entry name" value="MFS general substrate transporter"/>
    <property type="match status" value="1"/>
</dbReference>
<feature type="transmembrane region" description="Helical" evidence="7">
    <location>
        <begin position="405"/>
        <end position="427"/>
    </location>
</feature>
<feature type="transmembrane region" description="Helical" evidence="7">
    <location>
        <begin position="381"/>
        <end position="399"/>
    </location>
</feature>
<dbReference type="PANTHER" id="PTHR23517">
    <property type="entry name" value="RESISTANCE PROTEIN MDTM, PUTATIVE-RELATED-RELATED"/>
    <property type="match status" value="1"/>
</dbReference>